<evidence type="ECO:0000313" key="2">
    <source>
        <dbReference type="EMBL" id="TMR34055.1"/>
    </source>
</evidence>
<evidence type="ECO:0000256" key="1">
    <source>
        <dbReference type="SAM" id="MobiDB-lite"/>
    </source>
</evidence>
<name>A0A5S4GM81_9ACTN</name>
<gene>
    <name evidence="2" type="ORF">ETD85_17975</name>
</gene>
<feature type="compositionally biased region" description="Polar residues" evidence="1">
    <location>
        <begin position="22"/>
        <end position="36"/>
    </location>
</feature>
<dbReference type="AlphaFoldDB" id="A0A5S4GM81"/>
<evidence type="ECO:0000313" key="3">
    <source>
        <dbReference type="Proteomes" id="UP000306628"/>
    </source>
</evidence>
<dbReference type="OrthoDB" id="5116822at2"/>
<dbReference type="EMBL" id="VCKX01000049">
    <property type="protein sequence ID" value="TMR34055.1"/>
    <property type="molecule type" value="Genomic_DNA"/>
</dbReference>
<feature type="region of interest" description="Disordered" evidence="1">
    <location>
        <begin position="1"/>
        <end position="39"/>
    </location>
</feature>
<reference evidence="2 3" key="1">
    <citation type="submission" date="2019-05" db="EMBL/GenBank/DDBJ databases">
        <title>Draft genome sequence of Nonomuraea zeae DSM 100528.</title>
        <authorList>
            <person name="Saricaoglu S."/>
            <person name="Isik K."/>
        </authorList>
    </citation>
    <scope>NUCLEOTIDE SEQUENCE [LARGE SCALE GENOMIC DNA]</scope>
    <source>
        <strain evidence="2 3">DSM 100528</strain>
    </source>
</reference>
<organism evidence="2 3">
    <name type="scientific">Nonomuraea zeae</name>
    <dbReference type="NCBI Taxonomy" id="1642303"/>
    <lineage>
        <taxon>Bacteria</taxon>
        <taxon>Bacillati</taxon>
        <taxon>Actinomycetota</taxon>
        <taxon>Actinomycetes</taxon>
        <taxon>Streptosporangiales</taxon>
        <taxon>Streptosporangiaceae</taxon>
        <taxon>Nonomuraea</taxon>
    </lineage>
</organism>
<protein>
    <submittedName>
        <fullName evidence="2">Uncharacterized protein</fullName>
    </submittedName>
</protein>
<sequence>MIASLASKGGERALGWSEDKGTGQTRSPSPTASAQPSGAAVKVNKITFVPKVNDNTYVVPGLVAPDVVHKLNSVFEPEEDPEAATAAMRALGGVETTESTIELELEGNRQKPVRITGMKLDADCRAPLTDTLFFSPPQGDLPTVKIGFDLDRPYPIAQYAKEHEQGPGLPTQFSGDYFADRKYELKPGEQATFRLTTRTYKHYCEYAFKLELLVDSKPETQTIDNDGQPFRISAKIAPKRVRFNEWATCSAYKRVYLGGALNAMNSQGWWTTSPSRGKEDFC</sequence>
<comment type="caution">
    <text evidence="2">The sequence shown here is derived from an EMBL/GenBank/DDBJ whole genome shotgun (WGS) entry which is preliminary data.</text>
</comment>
<proteinExistence type="predicted"/>
<dbReference type="RefSeq" id="WP_138690870.1">
    <property type="nucleotide sequence ID" value="NZ_JBHSAZ010000006.1"/>
</dbReference>
<keyword evidence="3" id="KW-1185">Reference proteome</keyword>
<accession>A0A5S4GM81</accession>
<dbReference type="Proteomes" id="UP000306628">
    <property type="component" value="Unassembled WGS sequence"/>
</dbReference>